<evidence type="ECO:0008006" key="4">
    <source>
        <dbReference type="Google" id="ProtNLM"/>
    </source>
</evidence>
<keyword evidence="3" id="KW-1185">Reference proteome</keyword>
<keyword evidence="1" id="KW-0812">Transmembrane</keyword>
<accession>A0ABV7UHR6</accession>
<dbReference type="Proteomes" id="UP001595704">
    <property type="component" value="Unassembled WGS sequence"/>
</dbReference>
<evidence type="ECO:0000256" key="1">
    <source>
        <dbReference type="SAM" id="Phobius"/>
    </source>
</evidence>
<dbReference type="InterPro" id="IPR058159">
    <property type="entry name" value="Phage_holin_10"/>
</dbReference>
<dbReference type="EMBL" id="JBHRYC010000061">
    <property type="protein sequence ID" value="MFC3638245.1"/>
    <property type="molecule type" value="Genomic_DNA"/>
</dbReference>
<keyword evidence="1" id="KW-1133">Transmembrane helix</keyword>
<gene>
    <name evidence="2" type="ORF">ACFONL_12825</name>
</gene>
<sequence>MNTNLTLPIRQALIGLGPLLATLGWMDEASWSAMANQIATVAGILITLGGIVWQWRVSTAAAKVAQVAALPGVVEVVTTDPKLAAAADEGSRAGKPGP</sequence>
<reference evidence="3" key="1">
    <citation type="journal article" date="2019" name="Int. J. Syst. Evol. Microbiol.">
        <title>The Global Catalogue of Microorganisms (GCM) 10K type strain sequencing project: providing services to taxonomists for standard genome sequencing and annotation.</title>
        <authorList>
            <consortium name="The Broad Institute Genomics Platform"/>
            <consortium name="The Broad Institute Genome Sequencing Center for Infectious Disease"/>
            <person name="Wu L."/>
            <person name="Ma J."/>
        </authorList>
    </citation>
    <scope>NUCLEOTIDE SEQUENCE [LARGE SCALE GENOMIC DNA]</scope>
    <source>
        <strain evidence="3">KCTC 42282</strain>
    </source>
</reference>
<name>A0ABV7UHR6_9HYPH</name>
<feature type="transmembrane region" description="Helical" evidence="1">
    <location>
        <begin position="7"/>
        <end position="25"/>
    </location>
</feature>
<comment type="caution">
    <text evidence="2">The sequence shown here is derived from an EMBL/GenBank/DDBJ whole genome shotgun (WGS) entry which is preliminary data.</text>
</comment>
<evidence type="ECO:0000313" key="2">
    <source>
        <dbReference type="EMBL" id="MFC3638245.1"/>
    </source>
</evidence>
<keyword evidence="1" id="KW-0472">Membrane</keyword>
<protein>
    <recommendedName>
        <fullName evidence="4">Holin</fullName>
    </recommendedName>
</protein>
<dbReference type="Pfam" id="PF23987">
    <property type="entry name" value="Phage_holin_10"/>
    <property type="match status" value="1"/>
</dbReference>
<organism evidence="2 3">
    <name type="scientific">Camelimonas fluminis</name>
    <dbReference type="NCBI Taxonomy" id="1576911"/>
    <lineage>
        <taxon>Bacteria</taxon>
        <taxon>Pseudomonadati</taxon>
        <taxon>Pseudomonadota</taxon>
        <taxon>Alphaproteobacteria</taxon>
        <taxon>Hyphomicrobiales</taxon>
        <taxon>Chelatococcaceae</taxon>
        <taxon>Camelimonas</taxon>
    </lineage>
</organism>
<evidence type="ECO:0000313" key="3">
    <source>
        <dbReference type="Proteomes" id="UP001595704"/>
    </source>
</evidence>
<feature type="transmembrane region" description="Helical" evidence="1">
    <location>
        <begin position="31"/>
        <end position="53"/>
    </location>
</feature>
<dbReference type="RefSeq" id="WP_191320398.1">
    <property type="nucleotide sequence ID" value="NZ_BNCG01000017.1"/>
</dbReference>
<proteinExistence type="predicted"/>